<feature type="compositionally biased region" description="Low complexity" evidence="1">
    <location>
        <begin position="380"/>
        <end position="396"/>
    </location>
</feature>
<feature type="transmembrane region" description="Helical" evidence="2">
    <location>
        <begin position="6"/>
        <end position="27"/>
    </location>
</feature>
<keyword evidence="2" id="KW-0812">Transmembrane</keyword>
<feature type="compositionally biased region" description="Basic and acidic residues" evidence="1">
    <location>
        <begin position="301"/>
        <end position="310"/>
    </location>
</feature>
<dbReference type="Proteomes" id="UP000009168">
    <property type="component" value="Unassembled WGS sequence"/>
</dbReference>
<dbReference type="EMBL" id="GG662770">
    <property type="protein sequence ID" value="EAR91241.1"/>
    <property type="molecule type" value="Genomic_DNA"/>
</dbReference>
<dbReference type="InterPro" id="IPR001623">
    <property type="entry name" value="DnaJ_domain"/>
</dbReference>
<dbReference type="AlphaFoldDB" id="Q231R1"/>
<feature type="domain" description="J" evidence="3">
    <location>
        <begin position="65"/>
        <end position="128"/>
    </location>
</feature>
<dbReference type="SMART" id="SM00271">
    <property type="entry name" value="DnaJ"/>
    <property type="match status" value="1"/>
</dbReference>
<dbReference type="STRING" id="312017.Q231R1"/>
<evidence type="ECO:0000313" key="4">
    <source>
        <dbReference type="EMBL" id="EAR91241.1"/>
    </source>
</evidence>
<keyword evidence="2" id="KW-1133">Transmembrane helix</keyword>
<dbReference type="OrthoDB" id="436519at2759"/>
<feature type="transmembrane region" description="Helical" evidence="2">
    <location>
        <begin position="355"/>
        <end position="373"/>
    </location>
</feature>
<feature type="region of interest" description="Disordered" evidence="1">
    <location>
        <begin position="380"/>
        <end position="410"/>
    </location>
</feature>
<dbReference type="KEGG" id="tet:TTHERM_00784280"/>
<dbReference type="PROSITE" id="PS50076">
    <property type="entry name" value="DNAJ_2"/>
    <property type="match status" value="1"/>
</dbReference>
<dbReference type="CDD" id="cd06257">
    <property type="entry name" value="DnaJ"/>
    <property type="match status" value="1"/>
</dbReference>
<evidence type="ECO:0000256" key="2">
    <source>
        <dbReference type="SAM" id="Phobius"/>
    </source>
</evidence>
<evidence type="ECO:0000313" key="5">
    <source>
        <dbReference type="Proteomes" id="UP000009168"/>
    </source>
</evidence>
<dbReference type="GeneID" id="7842011"/>
<name>Q231R1_TETTS</name>
<feature type="region of interest" description="Disordered" evidence="1">
    <location>
        <begin position="290"/>
        <end position="310"/>
    </location>
</feature>
<gene>
    <name evidence="4" type="ORF">TTHERM_00784280</name>
</gene>
<evidence type="ECO:0000259" key="3">
    <source>
        <dbReference type="PROSITE" id="PS50076"/>
    </source>
</evidence>
<dbReference type="InterPro" id="IPR036869">
    <property type="entry name" value="J_dom_sf"/>
</dbReference>
<dbReference type="InParanoid" id="Q231R1"/>
<sequence length="410" mass="48380">MSSTMMSQIALIFIDSFIVFYIAHSLVKLLAKKDKKFTLVLVGLVAAVLLSSHYVLYTNFVKEQNYFEFFGVERAYNSDILNKKLRQTLSLYHPDKNPNSSLELFNRVSTMRNTLSDPHYQKLYDRFGEFKYVEQSKQADYPGTKLQLALSGYVNSISFYSVLFIVSVVMSYGQKFSKYRILSSLVLLGLQAQDLIMLAQVDDAYEGVKQGQRIPKFEVARDFYDDYIPSFSIFERLVLIRYLCVALLTALRLYFDLLKDEVVNIYEDQIDKQLDTIYEKLLKQIEVFKVNPQSPPPQPDEQAKETDPLNKEQPAKVFDIKEFSNNKEDLLKLKELALRHKEEIPKDRFLWLKKLFKFGLFLLFIYSFVSRYLEDDSQDNQNSQQRYQKQQQQQQRYQHHTQFEEDDIQY</sequence>
<keyword evidence="2" id="KW-0472">Membrane</keyword>
<feature type="transmembrane region" description="Helical" evidence="2">
    <location>
        <begin position="150"/>
        <end position="169"/>
    </location>
</feature>
<reference evidence="5" key="1">
    <citation type="journal article" date="2006" name="PLoS Biol.">
        <title>Macronuclear genome sequence of the ciliate Tetrahymena thermophila, a model eukaryote.</title>
        <authorList>
            <person name="Eisen J.A."/>
            <person name="Coyne R.S."/>
            <person name="Wu M."/>
            <person name="Wu D."/>
            <person name="Thiagarajan M."/>
            <person name="Wortman J.R."/>
            <person name="Badger J.H."/>
            <person name="Ren Q."/>
            <person name="Amedeo P."/>
            <person name="Jones K.M."/>
            <person name="Tallon L.J."/>
            <person name="Delcher A.L."/>
            <person name="Salzberg S.L."/>
            <person name="Silva J.C."/>
            <person name="Haas B.J."/>
            <person name="Majoros W.H."/>
            <person name="Farzad M."/>
            <person name="Carlton J.M."/>
            <person name="Smith R.K. Jr."/>
            <person name="Garg J."/>
            <person name="Pearlman R.E."/>
            <person name="Karrer K.M."/>
            <person name="Sun L."/>
            <person name="Manning G."/>
            <person name="Elde N.C."/>
            <person name="Turkewitz A.P."/>
            <person name="Asai D.J."/>
            <person name="Wilkes D.E."/>
            <person name="Wang Y."/>
            <person name="Cai H."/>
            <person name="Collins K."/>
            <person name="Stewart B.A."/>
            <person name="Lee S.R."/>
            <person name="Wilamowska K."/>
            <person name="Weinberg Z."/>
            <person name="Ruzzo W.L."/>
            <person name="Wloga D."/>
            <person name="Gaertig J."/>
            <person name="Frankel J."/>
            <person name="Tsao C.-C."/>
            <person name="Gorovsky M.A."/>
            <person name="Keeling P.J."/>
            <person name="Waller R.F."/>
            <person name="Patron N.J."/>
            <person name="Cherry J.M."/>
            <person name="Stover N.A."/>
            <person name="Krieger C.J."/>
            <person name="del Toro C."/>
            <person name="Ryder H.F."/>
            <person name="Williamson S.C."/>
            <person name="Barbeau R.A."/>
            <person name="Hamilton E.P."/>
            <person name="Orias E."/>
        </authorList>
    </citation>
    <scope>NUCLEOTIDE SEQUENCE [LARGE SCALE GENOMIC DNA]</scope>
    <source>
        <strain evidence="5">SB210</strain>
    </source>
</reference>
<dbReference type="HOGENOM" id="CLU_671748_0_0_1"/>
<dbReference type="Gene3D" id="1.10.287.110">
    <property type="entry name" value="DnaJ domain"/>
    <property type="match status" value="1"/>
</dbReference>
<organism evidence="4 5">
    <name type="scientific">Tetrahymena thermophila (strain SB210)</name>
    <dbReference type="NCBI Taxonomy" id="312017"/>
    <lineage>
        <taxon>Eukaryota</taxon>
        <taxon>Sar</taxon>
        <taxon>Alveolata</taxon>
        <taxon>Ciliophora</taxon>
        <taxon>Intramacronucleata</taxon>
        <taxon>Oligohymenophorea</taxon>
        <taxon>Hymenostomatida</taxon>
        <taxon>Tetrahymenina</taxon>
        <taxon>Tetrahymenidae</taxon>
        <taxon>Tetrahymena</taxon>
    </lineage>
</organism>
<proteinExistence type="predicted"/>
<keyword evidence="5" id="KW-1185">Reference proteome</keyword>
<dbReference type="SUPFAM" id="SSF46565">
    <property type="entry name" value="Chaperone J-domain"/>
    <property type="match status" value="1"/>
</dbReference>
<feature type="transmembrane region" description="Helical" evidence="2">
    <location>
        <begin position="39"/>
        <end position="57"/>
    </location>
</feature>
<dbReference type="RefSeq" id="XP_001011486.1">
    <property type="nucleotide sequence ID" value="XM_001011486.1"/>
</dbReference>
<accession>Q231R1</accession>
<dbReference type="Pfam" id="PF00226">
    <property type="entry name" value="DnaJ"/>
    <property type="match status" value="1"/>
</dbReference>
<protein>
    <submittedName>
        <fullName evidence="4">DnaJ domain protein</fullName>
    </submittedName>
</protein>
<evidence type="ECO:0000256" key="1">
    <source>
        <dbReference type="SAM" id="MobiDB-lite"/>
    </source>
</evidence>